<keyword evidence="5 8" id="KW-1133">Transmembrane helix</keyword>
<feature type="transmembrane region" description="Helical" evidence="8">
    <location>
        <begin position="104"/>
        <end position="125"/>
    </location>
</feature>
<evidence type="ECO:0000256" key="2">
    <source>
        <dbReference type="ARBA" id="ARBA00005512"/>
    </source>
</evidence>
<dbReference type="InterPro" id="IPR057434">
    <property type="entry name" value="LMF1/2_N"/>
</dbReference>
<dbReference type="GO" id="GO:0005789">
    <property type="term" value="C:endoplasmic reticulum membrane"/>
    <property type="evidence" value="ECO:0007669"/>
    <property type="project" value="UniProtKB-SubCell"/>
</dbReference>
<comment type="subcellular location">
    <subcellularLocation>
        <location evidence="1 8">Endoplasmic reticulum membrane</location>
        <topology evidence="1 8">Multi-pass membrane protein</topology>
    </subcellularLocation>
</comment>
<keyword evidence="7" id="KW-0325">Glycoprotein</keyword>
<feature type="transmembrane region" description="Helical" evidence="8">
    <location>
        <begin position="78"/>
        <end position="97"/>
    </location>
</feature>
<dbReference type="Ensembl" id="ENSBJAT00000015360.1">
    <property type="protein sequence ID" value="ENSBJAP00000014951.1"/>
    <property type="gene ID" value="ENSBJAG00000009919.1"/>
</dbReference>
<evidence type="ECO:0000259" key="10">
    <source>
        <dbReference type="Pfam" id="PF06762"/>
    </source>
</evidence>
<dbReference type="Pfam" id="PF06762">
    <property type="entry name" value="LMF1"/>
    <property type="match status" value="1"/>
</dbReference>
<proteinExistence type="inferred from homology"/>
<keyword evidence="13" id="KW-1185">Reference proteome</keyword>
<dbReference type="AlphaFoldDB" id="A0A8C0BD44"/>
<keyword evidence="6 8" id="KW-0472">Membrane</keyword>
<dbReference type="GO" id="GO:0051604">
    <property type="term" value="P:protein maturation"/>
    <property type="evidence" value="ECO:0007669"/>
    <property type="project" value="InterPro"/>
</dbReference>
<feature type="domain" description="Lipase maturation factor 1/2 C-terminal" evidence="11">
    <location>
        <begin position="442"/>
        <end position="584"/>
    </location>
</feature>
<name>A0A8C0BD44_9AVES</name>
<reference evidence="12" key="2">
    <citation type="submission" date="2025-09" db="UniProtKB">
        <authorList>
            <consortium name="Ensembl"/>
        </authorList>
    </citation>
    <scope>IDENTIFICATION</scope>
</reference>
<reference evidence="12" key="1">
    <citation type="submission" date="2025-08" db="UniProtKB">
        <authorList>
            <consortium name="Ensembl"/>
        </authorList>
    </citation>
    <scope>IDENTIFICATION</scope>
</reference>
<sequence length="731" mass="83197">PSPPPRRPPTPREGSAAPDLWGGFVTTVTIPFPGLYGRDGILPARKVLRLSGKGLWEQLRDFPTLLWLSPRLGLDTELGMELLCLLGVLTSFGALLFEPLRDSLLFALLWVLYLSLYQVGQVFLYFQWDSLLLEAGFLAVLVAPLRLLKWRSTAWRAHDGITFWLVRWLLFRLMFASGVVKLTSRCPTWWGLTALTYHYETQCIPTPGAWFAHQLPVWFQKFSVVATYVIEIAIPLLFFAPIRRLRLFAFYSQVLLQVLIILTGNYNFFNMLTIVLAFSLLDEEHMGHWLGRSKKRHASTWPPSLRSLLSTLLEMSTYGFLLYWSIQYFSLEINWEKRLLDSKVAFTYHEFTTWLRAVTLPLVGLGFLSLSWEILSAMYRCACVRGCFWKLWATLQWAVFATATMGMFAISLVPFTYIDYESNGKLWPGIHQMFNAVERFQVVNSYGLFRRMTGVGGRPEVVLEGSYDKQTWMEIEFMYKPGNVSAAPPVVTPHQPRLDWQMWFAALAHHSSSPWFTSFVYRLLQGKKDVIRLVQVDESQYPFSAQPPVYIRAQLYKYWFTSSTEGSEGPAPWWRRQHMQEFFPTVSLGDPTLESLLNQHGLKDKMSLKRSADAFLPWLLQSLRQLSRPFSGPAILWSLYLVVATVYLLRALAQAAGAGLPPCRMGAPRAAAHPPLPHAKGSSSESPSKGGRGGVQPPQVHRCPILGAKGPAPRRGPQPDPPSPYRRVPRT</sequence>
<evidence type="ECO:0000256" key="9">
    <source>
        <dbReference type="SAM" id="MobiDB-lite"/>
    </source>
</evidence>
<evidence type="ECO:0000256" key="5">
    <source>
        <dbReference type="ARBA" id="ARBA00022989"/>
    </source>
</evidence>
<dbReference type="InterPro" id="IPR057433">
    <property type="entry name" value="LMF1/2_C"/>
</dbReference>
<accession>A0A8C0BD44</accession>
<evidence type="ECO:0000256" key="6">
    <source>
        <dbReference type="ARBA" id="ARBA00023136"/>
    </source>
</evidence>
<feature type="domain" description="Lipase maturation factor 1/2 N-terminal" evidence="10">
    <location>
        <begin position="125"/>
        <end position="286"/>
    </location>
</feature>
<feature type="transmembrane region" description="Helical" evidence="8">
    <location>
        <begin position="354"/>
        <end position="375"/>
    </location>
</feature>
<dbReference type="PANTHER" id="PTHR14463">
    <property type="entry name" value="LIPASE MATURATION FACTOR"/>
    <property type="match status" value="1"/>
</dbReference>
<organism evidence="12 13">
    <name type="scientific">Buteo japonicus</name>
    <dbReference type="NCBI Taxonomy" id="224669"/>
    <lineage>
        <taxon>Eukaryota</taxon>
        <taxon>Metazoa</taxon>
        <taxon>Chordata</taxon>
        <taxon>Craniata</taxon>
        <taxon>Vertebrata</taxon>
        <taxon>Euteleostomi</taxon>
        <taxon>Archelosauria</taxon>
        <taxon>Archosauria</taxon>
        <taxon>Dinosauria</taxon>
        <taxon>Saurischia</taxon>
        <taxon>Theropoda</taxon>
        <taxon>Coelurosauria</taxon>
        <taxon>Aves</taxon>
        <taxon>Neognathae</taxon>
        <taxon>Neoaves</taxon>
        <taxon>Telluraves</taxon>
        <taxon>Accipitrimorphae</taxon>
        <taxon>Accipitriformes</taxon>
        <taxon>Accipitridae</taxon>
        <taxon>Accipitrinae</taxon>
        <taxon>Buteo</taxon>
    </lineage>
</organism>
<evidence type="ECO:0000259" key="11">
    <source>
        <dbReference type="Pfam" id="PF25179"/>
    </source>
</evidence>
<keyword evidence="3 8" id="KW-0812">Transmembrane</keyword>
<evidence type="ECO:0000256" key="4">
    <source>
        <dbReference type="ARBA" id="ARBA00022824"/>
    </source>
</evidence>
<keyword evidence="4 8" id="KW-0256">Endoplasmic reticulum</keyword>
<dbReference type="Pfam" id="PF25179">
    <property type="entry name" value="LMF1_C"/>
    <property type="match status" value="1"/>
</dbReference>
<evidence type="ECO:0000313" key="12">
    <source>
        <dbReference type="Ensembl" id="ENSBJAP00000014951.1"/>
    </source>
</evidence>
<feature type="transmembrane region" description="Helical" evidence="8">
    <location>
        <begin position="131"/>
        <end position="148"/>
    </location>
</feature>
<feature type="transmembrane region" description="Helical" evidence="8">
    <location>
        <begin position="254"/>
        <end position="281"/>
    </location>
</feature>
<comment type="function">
    <text evidence="8">Involved in the maturation of specific proteins in the endoplasmic reticulum.</text>
</comment>
<evidence type="ECO:0000313" key="13">
    <source>
        <dbReference type="Proteomes" id="UP000694555"/>
    </source>
</evidence>
<dbReference type="PANTHER" id="PTHR14463:SF5">
    <property type="entry name" value="LIPASE MATURATION FACTOR 2"/>
    <property type="match status" value="1"/>
</dbReference>
<dbReference type="InterPro" id="IPR009613">
    <property type="entry name" value="LMF"/>
</dbReference>
<feature type="transmembrane region" description="Helical" evidence="8">
    <location>
        <begin position="222"/>
        <end position="242"/>
    </location>
</feature>
<feature type="transmembrane region" description="Helical" evidence="8">
    <location>
        <begin position="395"/>
        <end position="418"/>
    </location>
</feature>
<protein>
    <recommendedName>
        <fullName evidence="8">Lipase maturation factor</fullName>
    </recommendedName>
</protein>
<evidence type="ECO:0000256" key="3">
    <source>
        <dbReference type="ARBA" id="ARBA00022692"/>
    </source>
</evidence>
<feature type="transmembrane region" description="Helical" evidence="8">
    <location>
        <begin position="160"/>
        <end position="180"/>
    </location>
</feature>
<evidence type="ECO:0000256" key="1">
    <source>
        <dbReference type="ARBA" id="ARBA00004477"/>
    </source>
</evidence>
<feature type="region of interest" description="Disordered" evidence="9">
    <location>
        <begin position="669"/>
        <end position="731"/>
    </location>
</feature>
<evidence type="ECO:0000256" key="7">
    <source>
        <dbReference type="ARBA" id="ARBA00023180"/>
    </source>
</evidence>
<feature type="compositionally biased region" description="Pro residues" evidence="9">
    <location>
        <begin position="714"/>
        <end position="724"/>
    </location>
</feature>
<comment type="similarity">
    <text evidence="2 8">Belongs to the lipase maturation factor family.</text>
</comment>
<dbReference type="Proteomes" id="UP000694555">
    <property type="component" value="Unplaced"/>
</dbReference>
<evidence type="ECO:0000256" key="8">
    <source>
        <dbReference type="RuleBase" id="RU361229"/>
    </source>
</evidence>
<feature type="compositionally biased region" description="Low complexity" evidence="9">
    <location>
        <begin position="669"/>
        <end position="689"/>
    </location>
</feature>